<comment type="caution">
    <text evidence="2">The sequence shown here is derived from an EMBL/GenBank/DDBJ whole genome shotgun (WGS) entry which is preliminary data.</text>
</comment>
<keyword evidence="1" id="KW-0175">Coiled coil</keyword>
<organism evidence="2 3">
    <name type="scientific">Reticulibacter mediterranei</name>
    <dbReference type="NCBI Taxonomy" id="2778369"/>
    <lineage>
        <taxon>Bacteria</taxon>
        <taxon>Bacillati</taxon>
        <taxon>Chloroflexota</taxon>
        <taxon>Ktedonobacteria</taxon>
        <taxon>Ktedonobacterales</taxon>
        <taxon>Reticulibacteraceae</taxon>
        <taxon>Reticulibacter</taxon>
    </lineage>
</organism>
<dbReference type="AlphaFoldDB" id="A0A8J3IWY3"/>
<evidence type="ECO:0000313" key="2">
    <source>
        <dbReference type="EMBL" id="GHO97576.1"/>
    </source>
</evidence>
<dbReference type="RefSeq" id="WP_220208112.1">
    <property type="nucleotide sequence ID" value="NZ_BNJK01000001.1"/>
</dbReference>
<gene>
    <name evidence="2" type="ORF">KSF_076240</name>
</gene>
<proteinExistence type="predicted"/>
<protein>
    <submittedName>
        <fullName evidence="2">Uncharacterized protein</fullName>
    </submittedName>
</protein>
<keyword evidence="3" id="KW-1185">Reference proteome</keyword>
<name>A0A8J3IWY3_9CHLR</name>
<evidence type="ECO:0000313" key="3">
    <source>
        <dbReference type="Proteomes" id="UP000597444"/>
    </source>
</evidence>
<dbReference type="EMBL" id="BNJK01000001">
    <property type="protein sequence ID" value="GHO97576.1"/>
    <property type="molecule type" value="Genomic_DNA"/>
</dbReference>
<feature type="coiled-coil region" evidence="1">
    <location>
        <begin position="22"/>
        <end position="52"/>
    </location>
</feature>
<dbReference type="Proteomes" id="UP000597444">
    <property type="component" value="Unassembled WGS sequence"/>
</dbReference>
<accession>A0A8J3IWY3</accession>
<sequence>MSRLLDRLIQAGRQAKVDAQRLAEKEKQNAIERKLQEEAKRAQAVAAFEQRQRLLEVLEVRNRLVDVATYRQMIMPKVKLVADIITAHYDDHQPDSDPASVSYYVQGFALSPNRLFVDDNMRVYFAGFTDLGWQIRLYLVVNSYKRERGRRWDGKQAYGDWYLETLGWCIGEGEREMPLSDINDDRAIERAKNT</sequence>
<reference evidence="2" key="1">
    <citation type="submission" date="2020-10" db="EMBL/GenBank/DDBJ databases">
        <title>Taxonomic study of unclassified bacteria belonging to the class Ktedonobacteria.</title>
        <authorList>
            <person name="Yabe S."/>
            <person name="Wang C.M."/>
            <person name="Zheng Y."/>
            <person name="Sakai Y."/>
            <person name="Cavaletti L."/>
            <person name="Monciardini P."/>
            <person name="Donadio S."/>
        </authorList>
    </citation>
    <scope>NUCLEOTIDE SEQUENCE</scope>
    <source>
        <strain evidence="2">ID150040</strain>
    </source>
</reference>
<evidence type="ECO:0000256" key="1">
    <source>
        <dbReference type="SAM" id="Coils"/>
    </source>
</evidence>